<sequence>MSPATGAADVGGTGAGGGFTLTAVPVARLPIPGWEAFFGENDTTFHDLYFYVWLVSDGTRTGLIDLGLPLHADDRSALDRACQGVDPRSRFHDVRLLPQVLDDLGVRGEDIDFVLLTQTITYHTGGLDPALLPRATVYVPHAGVREMLCAPPGHPPTAFYFTAPGWAALRELAVAGRLVVTDGPVTVAPGLVFETTGGHHPGSAGVRVHTGHGLVGLLETAFFARNVAEELPIGIAEDAATCRRIIKEYRRTCDEVVALHDPGNADRFRPGAAAPPPTTRQRGVPDHDLRP</sequence>
<dbReference type="RefSeq" id="WP_208811459.1">
    <property type="nucleotide sequence ID" value="NZ_WVUH01000019.1"/>
</dbReference>
<dbReference type="Proteomes" id="UP000823521">
    <property type="component" value="Unassembled WGS sequence"/>
</dbReference>
<dbReference type="Gene3D" id="3.60.15.10">
    <property type="entry name" value="Ribonuclease Z/Hydroxyacylglutathione hydrolase-like"/>
    <property type="match status" value="1"/>
</dbReference>
<evidence type="ECO:0000313" key="7">
    <source>
        <dbReference type="EMBL" id="MBO4205273.1"/>
    </source>
</evidence>
<keyword evidence="8" id="KW-1185">Reference proteome</keyword>
<keyword evidence="3" id="KW-0479">Metal-binding</keyword>
<dbReference type="PANTHER" id="PTHR42978:SF2">
    <property type="entry name" value="102 KBASES UNSTABLE REGION: FROM 1 TO 119443"/>
    <property type="match status" value="1"/>
</dbReference>
<comment type="similarity">
    <text evidence="2">Belongs to the metallo-beta-lactamase superfamily.</text>
</comment>
<evidence type="ECO:0000313" key="8">
    <source>
        <dbReference type="Proteomes" id="UP000823521"/>
    </source>
</evidence>
<dbReference type="SUPFAM" id="SSF56281">
    <property type="entry name" value="Metallo-hydrolase/oxidoreductase"/>
    <property type="match status" value="1"/>
</dbReference>
<name>A0ABS3VLA7_MICEH</name>
<evidence type="ECO:0000256" key="5">
    <source>
        <dbReference type="ARBA" id="ARBA00022833"/>
    </source>
</evidence>
<evidence type="ECO:0000256" key="3">
    <source>
        <dbReference type="ARBA" id="ARBA00022723"/>
    </source>
</evidence>
<dbReference type="InterPro" id="IPR036866">
    <property type="entry name" value="RibonucZ/Hydroxyglut_hydro"/>
</dbReference>
<evidence type="ECO:0008006" key="9">
    <source>
        <dbReference type="Google" id="ProtNLM"/>
    </source>
</evidence>
<protein>
    <recommendedName>
        <fullName evidence="9">Metallo-beta-lactamase superfamily protein</fullName>
    </recommendedName>
</protein>
<dbReference type="PANTHER" id="PTHR42978">
    <property type="entry name" value="QUORUM-QUENCHING LACTONASE YTNP-RELATED-RELATED"/>
    <property type="match status" value="1"/>
</dbReference>
<comment type="caution">
    <text evidence="7">The sequence shown here is derived from an EMBL/GenBank/DDBJ whole genome shotgun (WGS) entry which is preliminary data.</text>
</comment>
<proteinExistence type="inferred from homology"/>
<reference evidence="7 8" key="1">
    <citation type="submission" date="2019-12" db="EMBL/GenBank/DDBJ databases">
        <title>Whole genome sequencing of endophytic Actinobacterium Micromonospora sp. MPMI6T.</title>
        <authorList>
            <person name="Evv R."/>
            <person name="Podile A.R."/>
        </authorList>
    </citation>
    <scope>NUCLEOTIDE SEQUENCE [LARGE SCALE GENOMIC DNA]</scope>
    <source>
        <strain evidence="7 8">MPMI6</strain>
    </source>
</reference>
<accession>A0ABS3VLA7</accession>
<evidence type="ECO:0000256" key="2">
    <source>
        <dbReference type="ARBA" id="ARBA00007749"/>
    </source>
</evidence>
<evidence type="ECO:0000256" key="4">
    <source>
        <dbReference type="ARBA" id="ARBA00022801"/>
    </source>
</evidence>
<gene>
    <name evidence="7" type="ORF">GSF22_04495</name>
</gene>
<evidence type="ECO:0000256" key="6">
    <source>
        <dbReference type="SAM" id="MobiDB-lite"/>
    </source>
</evidence>
<dbReference type="EMBL" id="WVUH01000019">
    <property type="protein sequence ID" value="MBO4205273.1"/>
    <property type="molecule type" value="Genomic_DNA"/>
</dbReference>
<organism evidence="7 8">
    <name type="scientific">Micromonospora echinofusca</name>
    <dbReference type="NCBI Taxonomy" id="47858"/>
    <lineage>
        <taxon>Bacteria</taxon>
        <taxon>Bacillati</taxon>
        <taxon>Actinomycetota</taxon>
        <taxon>Actinomycetes</taxon>
        <taxon>Micromonosporales</taxon>
        <taxon>Micromonosporaceae</taxon>
        <taxon>Micromonospora</taxon>
    </lineage>
</organism>
<comment type="cofactor">
    <cofactor evidence="1">
        <name>Zn(2+)</name>
        <dbReference type="ChEBI" id="CHEBI:29105"/>
    </cofactor>
</comment>
<keyword evidence="5" id="KW-0862">Zinc</keyword>
<dbReference type="InterPro" id="IPR051013">
    <property type="entry name" value="MBL_superfamily_lactonases"/>
</dbReference>
<evidence type="ECO:0000256" key="1">
    <source>
        <dbReference type="ARBA" id="ARBA00001947"/>
    </source>
</evidence>
<keyword evidence="4" id="KW-0378">Hydrolase</keyword>
<feature type="region of interest" description="Disordered" evidence="6">
    <location>
        <begin position="264"/>
        <end position="291"/>
    </location>
</feature>